<comment type="caution">
    <text evidence="2">The sequence shown here is derived from an EMBL/GenBank/DDBJ whole genome shotgun (WGS) entry which is preliminary data.</text>
</comment>
<proteinExistence type="predicted"/>
<dbReference type="AlphaFoldDB" id="A0ABD5WZV0"/>
<evidence type="ECO:0000313" key="2">
    <source>
        <dbReference type="EMBL" id="MFC7097823.1"/>
    </source>
</evidence>
<feature type="compositionally biased region" description="Acidic residues" evidence="1">
    <location>
        <begin position="195"/>
        <end position="213"/>
    </location>
</feature>
<sequence>MGLRCLLGHDFTEPRTERDREERGDEVVVSITEVKECKRCGETRVVSESKEVTSLTDHAVTDGPVDAGAAGAETEATDTDVGSVPTGVAEADSDAVDDDFDHPTADLDDDAVDGDVEEDAEIIDAEEPTDAASTDDGAAAPDTGRAHGEWPDADANRRDEAAPEEDEAAWPDDEPVETPDVAEDADGAHSPAAGEGEDVEILGDDAPDAEDPAANEARTDVVPDAAGADEAGAAASGDEDAEFIDGDGPSEWPEQRGEDEGYDAEVGADDAGVSVDGNLTPQVDADATEGTDEDVEFIEADPDAGRSSPPSARNGTAPDAAAERESSRPQVELTTTADRIETVYVCPDCGNREPVGASSMRAGDICPDCKRGYIEERELQ</sequence>
<feature type="compositionally biased region" description="Acidic residues" evidence="1">
    <location>
        <begin position="91"/>
        <end position="129"/>
    </location>
</feature>
<name>A0ABD5WZV0_9EURY</name>
<gene>
    <name evidence="2" type="ORF">ACFQKD_10955</name>
</gene>
<feature type="region of interest" description="Disordered" evidence="1">
    <location>
        <begin position="1"/>
        <end position="24"/>
    </location>
</feature>
<evidence type="ECO:0000256" key="1">
    <source>
        <dbReference type="SAM" id="MobiDB-lite"/>
    </source>
</evidence>
<evidence type="ECO:0000313" key="3">
    <source>
        <dbReference type="Proteomes" id="UP001596388"/>
    </source>
</evidence>
<feature type="compositionally biased region" description="Basic and acidic residues" evidence="1">
    <location>
        <begin position="144"/>
        <end position="161"/>
    </location>
</feature>
<feature type="region of interest" description="Disordered" evidence="1">
    <location>
        <begin position="49"/>
        <end position="339"/>
    </location>
</feature>
<feature type="compositionally biased region" description="Acidic residues" evidence="1">
    <location>
        <begin position="162"/>
        <end position="185"/>
    </location>
</feature>
<feature type="compositionally biased region" description="Low complexity" evidence="1">
    <location>
        <begin position="130"/>
        <end position="143"/>
    </location>
</feature>
<dbReference type="GeneID" id="79271263"/>
<feature type="compositionally biased region" description="Polar residues" evidence="1">
    <location>
        <begin position="328"/>
        <end position="337"/>
    </location>
</feature>
<protein>
    <recommendedName>
        <fullName evidence="4">Oxidoreductase</fullName>
    </recommendedName>
</protein>
<evidence type="ECO:0008006" key="4">
    <source>
        <dbReference type="Google" id="ProtNLM"/>
    </source>
</evidence>
<dbReference type="Pfam" id="PF23373">
    <property type="entry name" value="DUF7093"/>
    <property type="match status" value="1"/>
</dbReference>
<feature type="compositionally biased region" description="Acidic residues" evidence="1">
    <location>
        <begin position="286"/>
        <end position="302"/>
    </location>
</feature>
<feature type="compositionally biased region" description="Basic and acidic residues" evidence="1">
    <location>
        <begin position="10"/>
        <end position="24"/>
    </location>
</feature>
<organism evidence="2 3">
    <name type="scientific">Halobaculum marinum</name>
    <dbReference type="NCBI Taxonomy" id="3031996"/>
    <lineage>
        <taxon>Archaea</taxon>
        <taxon>Methanobacteriati</taxon>
        <taxon>Methanobacteriota</taxon>
        <taxon>Stenosarchaea group</taxon>
        <taxon>Halobacteria</taxon>
        <taxon>Halobacteriales</taxon>
        <taxon>Haloferacaceae</taxon>
        <taxon>Halobaculum</taxon>
    </lineage>
</organism>
<reference evidence="2 3" key="1">
    <citation type="journal article" date="2019" name="Int. J. Syst. Evol. Microbiol.">
        <title>The Global Catalogue of Microorganisms (GCM) 10K type strain sequencing project: providing services to taxonomists for standard genome sequencing and annotation.</title>
        <authorList>
            <consortium name="The Broad Institute Genomics Platform"/>
            <consortium name="The Broad Institute Genome Sequencing Center for Infectious Disease"/>
            <person name="Wu L."/>
            <person name="Ma J."/>
        </authorList>
    </citation>
    <scope>NUCLEOTIDE SEQUENCE [LARGE SCALE GENOMIC DNA]</scope>
    <source>
        <strain evidence="2 3">DT55</strain>
    </source>
</reference>
<dbReference type="Proteomes" id="UP001596388">
    <property type="component" value="Unassembled WGS sequence"/>
</dbReference>
<dbReference type="InterPro" id="IPR055519">
    <property type="entry name" value="DUF7093"/>
</dbReference>
<dbReference type="EMBL" id="JBHTAG010000003">
    <property type="protein sequence ID" value="MFC7097823.1"/>
    <property type="molecule type" value="Genomic_DNA"/>
</dbReference>
<accession>A0ABD5WZV0</accession>
<keyword evidence="3" id="KW-1185">Reference proteome</keyword>
<dbReference type="RefSeq" id="WP_276237682.1">
    <property type="nucleotide sequence ID" value="NZ_CP119989.1"/>
</dbReference>
<feature type="compositionally biased region" description="Low complexity" evidence="1">
    <location>
        <begin position="224"/>
        <end position="236"/>
    </location>
</feature>